<reference evidence="5" key="1">
    <citation type="submission" date="2017-02" db="EMBL/GenBank/DDBJ databases">
        <authorList>
            <person name="Varghese N."/>
            <person name="Submissions S."/>
        </authorList>
    </citation>
    <scope>NUCLEOTIDE SEQUENCE [LARGE SCALE GENOMIC DNA]</scope>
    <source>
        <strain evidence="5">SM117</strain>
    </source>
</reference>
<dbReference type="EMBL" id="FVZE01000004">
    <property type="protein sequence ID" value="SLK02815.1"/>
    <property type="molecule type" value="Genomic_DNA"/>
</dbReference>
<dbReference type="GO" id="GO:0045493">
    <property type="term" value="P:xylan catabolic process"/>
    <property type="evidence" value="ECO:0007669"/>
    <property type="project" value="UniProtKB-KW"/>
</dbReference>
<feature type="domain" description="Glucosamine inositolphosphorylceramide transferase 1 N-terminal" evidence="3">
    <location>
        <begin position="27"/>
        <end position="227"/>
    </location>
</feature>
<organism evidence="4 5">
    <name type="scientific">Novosphingobium mathurense</name>
    <dbReference type="NCBI Taxonomy" id="428990"/>
    <lineage>
        <taxon>Bacteria</taxon>
        <taxon>Pseudomonadati</taxon>
        <taxon>Pseudomonadota</taxon>
        <taxon>Alphaproteobacteria</taxon>
        <taxon>Sphingomonadales</taxon>
        <taxon>Sphingomonadaceae</taxon>
        <taxon>Novosphingobium</taxon>
    </lineage>
</organism>
<dbReference type="SUPFAM" id="SSF75005">
    <property type="entry name" value="Arabinanase/levansucrase/invertase"/>
    <property type="match status" value="1"/>
</dbReference>
<evidence type="ECO:0000256" key="2">
    <source>
        <dbReference type="ARBA" id="ARBA00023277"/>
    </source>
</evidence>
<keyword evidence="5" id="KW-1185">Reference proteome</keyword>
<evidence type="ECO:0000313" key="4">
    <source>
        <dbReference type="EMBL" id="SLK02815.1"/>
    </source>
</evidence>
<sequence length="285" mass="31825">MQPVEAVLESGIAADKVRWLGAEPEFTFLADPFGYRFGDHLHLFAEQYDYRTRHGVIERLTFDGGFDLVERKLVLREPWHLSYPFVFEGEGATWMLPEAHRSGRLTLYRACGELEDWRAECEIALDCVPVDASILRYRDRWWLLYSSAASKADKLGSLHVAWAETLCGPWTPHPGNPVRLDRASSRPGGTPVLLGDRIMLPVQDCVRTYGAAIRPLWIDRLDENGFQAEAGTPLTVPADAPQPCEGMHTLTACGDVTLFDVKTVDRSLAGLALDLRRSLGGFAAR</sequence>
<keyword evidence="1" id="KW-0858">Xylan degradation</keyword>
<keyword evidence="2" id="KW-0119">Carbohydrate metabolism</keyword>
<evidence type="ECO:0000259" key="3">
    <source>
        <dbReference type="Pfam" id="PF24793"/>
    </source>
</evidence>
<dbReference type="Pfam" id="PF24793">
    <property type="entry name" value="GINT1_N"/>
    <property type="match status" value="1"/>
</dbReference>
<dbReference type="PANTHER" id="PTHR43772:SF2">
    <property type="entry name" value="PUTATIVE (AFU_ORTHOLOGUE AFUA_2G04480)-RELATED"/>
    <property type="match status" value="1"/>
</dbReference>
<gene>
    <name evidence="4" type="ORF">SAMN06295987_104149</name>
</gene>
<dbReference type="STRING" id="428990.SAMN06295987_104149"/>
<keyword evidence="1" id="KW-0624">Polysaccharide degradation</keyword>
<proteinExistence type="predicted"/>
<name>A0A1U6I489_9SPHN</name>
<protein>
    <recommendedName>
        <fullName evidence="3">Glucosamine inositolphosphorylceramide transferase 1 N-terminal domain-containing protein</fullName>
    </recommendedName>
</protein>
<evidence type="ECO:0000256" key="1">
    <source>
        <dbReference type="ARBA" id="ARBA00022651"/>
    </source>
</evidence>
<dbReference type="Proteomes" id="UP000190989">
    <property type="component" value="Unassembled WGS sequence"/>
</dbReference>
<dbReference type="InterPro" id="IPR023296">
    <property type="entry name" value="Glyco_hydro_beta-prop_sf"/>
</dbReference>
<dbReference type="InterPro" id="IPR056442">
    <property type="entry name" value="GINT1_N"/>
</dbReference>
<evidence type="ECO:0000313" key="5">
    <source>
        <dbReference type="Proteomes" id="UP000190989"/>
    </source>
</evidence>
<dbReference type="AlphaFoldDB" id="A0A1U6I489"/>
<dbReference type="InterPro" id="IPR052176">
    <property type="entry name" value="Glycosyl_Hydrlase_43_Enz"/>
</dbReference>
<dbReference type="Gene3D" id="2.115.10.20">
    <property type="entry name" value="Glycosyl hydrolase domain, family 43"/>
    <property type="match status" value="1"/>
</dbReference>
<dbReference type="PANTHER" id="PTHR43772">
    <property type="entry name" value="ENDO-1,4-BETA-XYLANASE"/>
    <property type="match status" value="1"/>
</dbReference>
<accession>A0A1U6I489</accession>